<dbReference type="Proteomes" id="UP001183202">
    <property type="component" value="Unassembled WGS sequence"/>
</dbReference>
<protein>
    <recommendedName>
        <fullName evidence="3">DUF222 domain-containing protein</fullName>
    </recommendedName>
</protein>
<dbReference type="RefSeq" id="WP_311560242.1">
    <property type="nucleotide sequence ID" value="NZ_JAVREJ010000042.1"/>
</dbReference>
<accession>A0ABU2NID1</accession>
<evidence type="ECO:0000313" key="2">
    <source>
        <dbReference type="Proteomes" id="UP001183202"/>
    </source>
</evidence>
<proteinExistence type="predicted"/>
<gene>
    <name evidence="1" type="ORF">RM445_30010</name>
</gene>
<keyword evidence="2" id="KW-1185">Reference proteome</keyword>
<comment type="caution">
    <text evidence="1">The sequence shown here is derived from an EMBL/GenBank/DDBJ whole genome shotgun (WGS) entry which is preliminary data.</text>
</comment>
<reference evidence="2" key="1">
    <citation type="submission" date="2023-07" db="EMBL/GenBank/DDBJ databases">
        <title>30 novel species of actinomycetes from the DSMZ collection.</title>
        <authorList>
            <person name="Nouioui I."/>
        </authorList>
    </citation>
    <scope>NUCLEOTIDE SEQUENCE [LARGE SCALE GENOMIC DNA]</scope>
    <source>
        <strain evidence="2">DSM 45834</strain>
    </source>
</reference>
<evidence type="ECO:0008006" key="3">
    <source>
        <dbReference type="Google" id="ProtNLM"/>
    </source>
</evidence>
<sequence>MSDRDDLDRLLNERPSPEEIEAFLASIGDVLDEDERRADEELGDELRTQGLHAHEVTMAALTRAADIKALRAAKAEPHMHTGKDGVARFHERKPYKGFGLTTRVLLEWLADDLRAGVELMGGDAA</sequence>
<organism evidence="1 2">
    <name type="scientific">Pseudonocardia charpentierae</name>
    <dbReference type="NCBI Taxonomy" id="3075545"/>
    <lineage>
        <taxon>Bacteria</taxon>
        <taxon>Bacillati</taxon>
        <taxon>Actinomycetota</taxon>
        <taxon>Actinomycetes</taxon>
        <taxon>Pseudonocardiales</taxon>
        <taxon>Pseudonocardiaceae</taxon>
        <taxon>Pseudonocardia</taxon>
    </lineage>
</organism>
<evidence type="ECO:0000313" key="1">
    <source>
        <dbReference type="EMBL" id="MDT0353732.1"/>
    </source>
</evidence>
<dbReference type="EMBL" id="JAVREJ010000042">
    <property type="protein sequence ID" value="MDT0353732.1"/>
    <property type="molecule type" value="Genomic_DNA"/>
</dbReference>
<name>A0ABU2NID1_9PSEU</name>